<evidence type="ECO:0000313" key="2">
    <source>
        <dbReference type="EMBL" id="MFC3660607.1"/>
    </source>
</evidence>
<proteinExistence type="predicted"/>
<evidence type="ECO:0000313" key="3">
    <source>
        <dbReference type="Proteomes" id="UP001595724"/>
    </source>
</evidence>
<sequence>MTTSRRLRLHARPDPLLERGMADIQRELGLPSAFPPEVEQAAAAAAAHPRLPGEDRSDIALVTIDPPDAMDLDQAMFVERNGDGYRVHYAIADVAAFVVAGDPIDLEANRRGETLYGADEKIPLHPKVLSEDAASLLPGQLRPALLWTIDVDATGEGVAVDVRRARVRSRAKLDYAGVQADIDAGTADPMWAVLREIGELRKQREQRRGGVSLPLPEQEIRVEDGRWKLEFRARQRVEDWNEQISLLTGMGAAHLMVAHGVGLLRTLPEADPRAIARLHRTARALGIDWPKSRGYPDFIRSLDPANPRHVAMMTACTTVLRGAGYVAFDGTVPEHSQHAALAAQYAHVTAPLRRLVDRYAGEVCVALCAGKPVPQWVLDALPGLPATMQASARRAGRYENAVLDLAEAAALAPRVGETFEGAVVEVDGKDPRRGEVMLREPAILARVEGATELPLGEPVQVRLVEADPGRRRIRFELVDVVEPLRPTGF</sequence>
<dbReference type="RefSeq" id="WP_386710351.1">
    <property type="nucleotide sequence ID" value="NZ_JBHRYF010000008.1"/>
</dbReference>
<dbReference type="SUPFAM" id="SSF50249">
    <property type="entry name" value="Nucleic acid-binding proteins"/>
    <property type="match status" value="1"/>
</dbReference>
<comment type="caution">
    <text evidence="2">The sequence shown here is derived from an EMBL/GenBank/DDBJ whole genome shotgun (WGS) entry which is preliminary data.</text>
</comment>
<name>A0ABV7UWG0_9GAMM</name>
<organism evidence="2 3">
    <name type="scientific">Luteimonas notoginsengisoli</name>
    <dbReference type="NCBI Taxonomy" id="1578200"/>
    <lineage>
        <taxon>Bacteria</taxon>
        <taxon>Pseudomonadati</taxon>
        <taxon>Pseudomonadota</taxon>
        <taxon>Gammaproteobacteria</taxon>
        <taxon>Lysobacterales</taxon>
        <taxon>Lysobacteraceae</taxon>
        <taxon>Luteimonas</taxon>
    </lineage>
</organism>
<gene>
    <name evidence="2" type="ORF">ACFOM9_11055</name>
</gene>
<dbReference type="InterPro" id="IPR050180">
    <property type="entry name" value="RNR_Ribonuclease"/>
</dbReference>
<feature type="domain" description="RNB" evidence="1">
    <location>
        <begin position="53"/>
        <end position="370"/>
    </location>
</feature>
<protein>
    <submittedName>
        <fullName evidence="2">RNB domain-containing ribonuclease</fullName>
    </submittedName>
</protein>
<dbReference type="Proteomes" id="UP001595724">
    <property type="component" value="Unassembled WGS sequence"/>
</dbReference>
<reference evidence="3" key="1">
    <citation type="journal article" date="2019" name="Int. J. Syst. Evol. Microbiol.">
        <title>The Global Catalogue of Microorganisms (GCM) 10K type strain sequencing project: providing services to taxonomists for standard genome sequencing and annotation.</title>
        <authorList>
            <consortium name="The Broad Institute Genomics Platform"/>
            <consortium name="The Broad Institute Genome Sequencing Center for Infectious Disease"/>
            <person name="Wu L."/>
            <person name="Ma J."/>
        </authorList>
    </citation>
    <scope>NUCLEOTIDE SEQUENCE [LARGE SCALE GENOMIC DNA]</scope>
    <source>
        <strain evidence="3">KCTC 42211</strain>
    </source>
</reference>
<evidence type="ECO:0000259" key="1">
    <source>
        <dbReference type="SMART" id="SM00955"/>
    </source>
</evidence>
<dbReference type="InterPro" id="IPR040596">
    <property type="entry name" value="RNase_II_C_S1"/>
</dbReference>
<dbReference type="InterPro" id="IPR001900">
    <property type="entry name" value="RNase_II/R"/>
</dbReference>
<dbReference type="PANTHER" id="PTHR23355:SF42">
    <property type="entry name" value="RIBONUCLEASE II, CHLOROPLASTIC_MITOCHONDRIAL"/>
    <property type="match status" value="1"/>
</dbReference>
<dbReference type="PANTHER" id="PTHR23355">
    <property type="entry name" value="RIBONUCLEASE"/>
    <property type="match status" value="1"/>
</dbReference>
<dbReference type="EMBL" id="JBHRYF010000008">
    <property type="protein sequence ID" value="MFC3660607.1"/>
    <property type="molecule type" value="Genomic_DNA"/>
</dbReference>
<keyword evidence="3" id="KW-1185">Reference proteome</keyword>
<dbReference type="SMART" id="SM00955">
    <property type="entry name" value="RNB"/>
    <property type="match status" value="1"/>
</dbReference>
<dbReference type="InterPro" id="IPR012340">
    <property type="entry name" value="NA-bd_OB-fold"/>
</dbReference>
<dbReference type="Pfam" id="PF00773">
    <property type="entry name" value="RNB"/>
    <property type="match status" value="1"/>
</dbReference>
<accession>A0ABV7UWG0</accession>
<dbReference type="Pfam" id="PF18614">
    <property type="entry name" value="RNase_II_C_S1"/>
    <property type="match status" value="1"/>
</dbReference>